<dbReference type="Gene3D" id="2.30.30.40">
    <property type="entry name" value="SH3 Domains"/>
    <property type="match status" value="1"/>
</dbReference>
<dbReference type="OrthoDB" id="19092at2759"/>
<feature type="compositionally biased region" description="Low complexity" evidence="3">
    <location>
        <begin position="255"/>
        <end position="319"/>
    </location>
</feature>
<evidence type="ECO:0000313" key="5">
    <source>
        <dbReference type="EMBL" id="KZS90878.1"/>
    </source>
</evidence>
<keyword evidence="1 2" id="KW-0728">SH3 domain</keyword>
<feature type="compositionally biased region" description="Low complexity" evidence="3">
    <location>
        <begin position="188"/>
        <end position="231"/>
    </location>
</feature>
<gene>
    <name evidence="5" type="ORF">SISNIDRAFT_518234</name>
</gene>
<feature type="compositionally biased region" description="Polar residues" evidence="3">
    <location>
        <begin position="488"/>
        <end position="517"/>
    </location>
</feature>
<feature type="compositionally biased region" description="Polar residues" evidence="3">
    <location>
        <begin position="154"/>
        <end position="165"/>
    </location>
</feature>
<accession>A0A164RTU2</accession>
<dbReference type="SUPFAM" id="SSF50044">
    <property type="entry name" value="SH3-domain"/>
    <property type="match status" value="1"/>
</dbReference>
<dbReference type="PROSITE" id="PS50002">
    <property type="entry name" value="SH3"/>
    <property type="match status" value="1"/>
</dbReference>
<evidence type="ECO:0000259" key="4">
    <source>
        <dbReference type="PROSITE" id="PS50002"/>
    </source>
</evidence>
<evidence type="ECO:0000256" key="3">
    <source>
        <dbReference type="SAM" id="MobiDB-lite"/>
    </source>
</evidence>
<feature type="compositionally biased region" description="Low complexity" evidence="3">
    <location>
        <begin position="135"/>
        <end position="153"/>
    </location>
</feature>
<evidence type="ECO:0000256" key="1">
    <source>
        <dbReference type="ARBA" id="ARBA00022443"/>
    </source>
</evidence>
<dbReference type="AlphaFoldDB" id="A0A164RTU2"/>
<dbReference type="STRING" id="1314777.A0A164RTU2"/>
<feature type="region of interest" description="Disordered" evidence="3">
    <location>
        <begin position="118"/>
        <end position="416"/>
    </location>
</feature>
<name>A0A164RTU2_9AGAM</name>
<keyword evidence="6" id="KW-1185">Reference proteome</keyword>
<evidence type="ECO:0000256" key="2">
    <source>
        <dbReference type="PROSITE-ProRule" id="PRU00192"/>
    </source>
</evidence>
<evidence type="ECO:0000313" key="6">
    <source>
        <dbReference type="Proteomes" id="UP000076722"/>
    </source>
</evidence>
<sequence length="642" mass="66530">MSKSRLTEEREDEKRVPLSNQIFVPNNRMSALSEIRSTSSETLEHNHERHSSCDSSAGGLIDLDAALLTSSQHLQLSLGHPSLDPFPSPSSSFLPPPTMGAHEFAALLPLMPSTQAGDANMNGCAPSDPAIKKPTQSALSSTSSTDSSRRQSTPITGDASSSLLSNGYKEPSMRVVSSPPLGSDASLPAQPTTPRQTPDTPTTPTAHGHGSSNPPSSYSHSHSSSQSQAPPGTVRSRDSQSSLHSNRPAPPSPSPAGSRRTSTAASTSLRHSNVSTSSNISNTSTTSAASAASAKSHQSNLSNASNKSNAAPSTSASASTQKDSRPSSPHSQTLNDSSHSRSSSRPTSAIFKIRDFAYSTSDTRHLGRGPDAPWRRGEDSPSETGVGGAKVKRADGSYGSYGGGSSSGGGGGGWSGFRWSGLGSRFSWAFSTPTPGSGSGSGSSPSSSRRDSTSAIGSSSGNGGGFPSKSDFERNFDQSGLMDHDDSISGTSSPEAGSSRAGSRPQSTYQKSSLSTSELDHDVNFDSSDPDVDADDYDRYSSSNSGEGAYSTEADEDDSSTGLVPGLYRALYQFTPEGTAEMGLEEGQIVRIVGRGGGVGWAIAVRDLNSSKENGDEGEGDGMHALVPEGYLELVRADDEDD</sequence>
<dbReference type="InterPro" id="IPR001452">
    <property type="entry name" value="SH3_domain"/>
</dbReference>
<feature type="region of interest" description="Disordered" evidence="3">
    <location>
        <begin position="428"/>
        <end position="563"/>
    </location>
</feature>
<dbReference type="SMART" id="SM00326">
    <property type="entry name" value="SH3"/>
    <property type="match status" value="1"/>
</dbReference>
<dbReference type="EMBL" id="KV419418">
    <property type="protein sequence ID" value="KZS90878.1"/>
    <property type="molecule type" value="Genomic_DNA"/>
</dbReference>
<feature type="domain" description="SH3" evidence="4">
    <location>
        <begin position="563"/>
        <end position="637"/>
    </location>
</feature>
<reference evidence="5 6" key="1">
    <citation type="journal article" date="2016" name="Mol. Biol. Evol.">
        <title>Comparative Genomics of Early-Diverging Mushroom-Forming Fungi Provides Insights into the Origins of Lignocellulose Decay Capabilities.</title>
        <authorList>
            <person name="Nagy L.G."/>
            <person name="Riley R."/>
            <person name="Tritt A."/>
            <person name="Adam C."/>
            <person name="Daum C."/>
            <person name="Floudas D."/>
            <person name="Sun H."/>
            <person name="Yadav J.S."/>
            <person name="Pangilinan J."/>
            <person name="Larsson K.H."/>
            <person name="Matsuura K."/>
            <person name="Barry K."/>
            <person name="Labutti K."/>
            <person name="Kuo R."/>
            <person name="Ohm R.A."/>
            <person name="Bhattacharya S.S."/>
            <person name="Shirouzu T."/>
            <person name="Yoshinaga Y."/>
            <person name="Martin F.M."/>
            <person name="Grigoriev I.V."/>
            <person name="Hibbett D.S."/>
        </authorList>
    </citation>
    <scope>NUCLEOTIDE SEQUENCE [LARGE SCALE GENOMIC DNA]</scope>
    <source>
        <strain evidence="5 6">HHB9708</strain>
    </source>
</reference>
<protein>
    <recommendedName>
        <fullName evidence="4">SH3 domain-containing protein</fullName>
    </recommendedName>
</protein>
<feature type="compositionally biased region" description="Basic and acidic residues" evidence="3">
    <location>
        <begin position="470"/>
        <end position="487"/>
    </location>
</feature>
<dbReference type="InterPro" id="IPR036028">
    <property type="entry name" value="SH3-like_dom_sf"/>
</dbReference>
<feature type="compositionally biased region" description="Low complexity" evidence="3">
    <location>
        <begin position="428"/>
        <end position="459"/>
    </location>
</feature>
<organism evidence="5 6">
    <name type="scientific">Sistotremastrum niveocremeum HHB9708</name>
    <dbReference type="NCBI Taxonomy" id="1314777"/>
    <lineage>
        <taxon>Eukaryota</taxon>
        <taxon>Fungi</taxon>
        <taxon>Dikarya</taxon>
        <taxon>Basidiomycota</taxon>
        <taxon>Agaricomycotina</taxon>
        <taxon>Agaricomycetes</taxon>
        <taxon>Sistotremastrales</taxon>
        <taxon>Sistotremastraceae</taxon>
        <taxon>Sertulicium</taxon>
        <taxon>Sertulicium niveocremeum</taxon>
    </lineage>
</organism>
<dbReference type="Proteomes" id="UP000076722">
    <property type="component" value="Unassembled WGS sequence"/>
</dbReference>
<proteinExistence type="predicted"/>
<feature type="compositionally biased region" description="Gly residues" evidence="3">
    <location>
        <begin position="399"/>
        <end position="415"/>
    </location>
</feature>
<feature type="compositionally biased region" description="Polar residues" evidence="3">
    <location>
        <begin position="326"/>
        <end position="336"/>
    </location>
</feature>